<evidence type="ECO:0000313" key="2">
    <source>
        <dbReference type="EMBL" id="VEU44387.1"/>
    </source>
</evidence>
<protein>
    <submittedName>
        <fullName evidence="2">Uncharacterized protein</fullName>
    </submittedName>
</protein>
<dbReference type="OrthoDB" id="56200at2759"/>
<feature type="region of interest" description="Disordered" evidence="1">
    <location>
        <begin position="280"/>
        <end position="329"/>
    </location>
</feature>
<dbReference type="EMBL" id="CAACVS010000642">
    <property type="protein sequence ID" value="VEU44387.1"/>
    <property type="molecule type" value="Genomic_DNA"/>
</dbReference>
<name>A0A448ZQS1_9STRA</name>
<dbReference type="AlphaFoldDB" id="A0A448ZQS1"/>
<sequence length="329" mass="34559">MASQQSQPQPQSLQEDIGEIDVESLRRIFGSASFEDLNKRKAHELREQWMESVQQQQEQQQQGGGGPSGGSPGVPPSAAGLPRFLLDPRDDRHVAPHALALRLLLGRVRRREGDHGDGLYRRVAASCGNDSESESERDNGAGTGTVAGTIAIDAPFVLEVLGGAGAVWGCAELAGLRGSGAPDSGRAASRTASLVVGAVCLARFLVVRLLVPLRPTRHQASTSTRTRAGFWELARAAAGDPVLALHPSRGMLAGFLRGPRGRDTGGDSGNEIENKIDHEIDHEIESPVGCRKPPSSPPALGGAGGPSPRGSTWDASSSSSDDDYDCCSP</sequence>
<feature type="compositionally biased region" description="Acidic residues" evidence="1">
    <location>
        <begin position="320"/>
        <end position="329"/>
    </location>
</feature>
<evidence type="ECO:0000256" key="1">
    <source>
        <dbReference type="SAM" id="MobiDB-lite"/>
    </source>
</evidence>
<feature type="compositionally biased region" description="Low complexity" evidence="1">
    <location>
        <begin position="308"/>
        <end position="319"/>
    </location>
</feature>
<gene>
    <name evidence="2" type="ORF">PSNMU_V1.4_AUG-EV-PASAV3_0114910</name>
</gene>
<feature type="compositionally biased region" description="Low complexity" evidence="1">
    <location>
        <begin position="51"/>
        <end position="61"/>
    </location>
</feature>
<proteinExistence type="predicted"/>
<organism evidence="2 3">
    <name type="scientific">Pseudo-nitzschia multistriata</name>
    <dbReference type="NCBI Taxonomy" id="183589"/>
    <lineage>
        <taxon>Eukaryota</taxon>
        <taxon>Sar</taxon>
        <taxon>Stramenopiles</taxon>
        <taxon>Ochrophyta</taxon>
        <taxon>Bacillariophyta</taxon>
        <taxon>Bacillariophyceae</taxon>
        <taxon>Bacillariophycidae</taxon>
        <taxon>Bacillariales</taxon>
        <taxon>Bacillariaceae</taxon>
        <taxon>Pseudo-nitzschia</taxon>
    </lineage>
</organism>
<feature type="compositionally biased region" description="Gly residues" evidence="1">
    <location>
        <begin position="62"/>
        <end position="72"/>
    </location>
</feature>
<dbReference type="Proteomes" id="UP000291116">
    <property type="component" value="Unassembled WGS sequence"/>
</dbReference>
<accession>A0A448ZQS1</accession>
<keyword evidence="3" id="KW-1185">Reference proteome</keyword>
<feature type="region of interest" description="Disordered" evidence="1">
    <location>
        <begin position="45"/>
        <end position="84"/>
    </location>
</feature>
<reference evidence="2 3" key="1">
    <citation type="submission" date="2019-01" db="EMBL/GenBank/DDBJ databases">
        <authorList>
            <person name="Ferrante I. M."/>
        </authorList>
    </citation>
    <scope>NUCLEOTIDE SEQUENCE [LARGE SCALE GENOMIC DNA]</scope>
    <source>
        <strain evidence="2 3">B856</strain>
    </source>
</reference>
<evidence type="ECO:0000313" key="3">
    <source>
        <dbReference type="Proteomes" id="UP000291116"/>
    </source>
</evidence>